<evidence type="ECO:0000256" key="1">
    <source>
        <dbReference type="ARBA" id="ARBA00004651"/>
    </source>
</evidence>
<evidence type="ECO:0000256" key="5">
    <source>
        <dbReference type="ARBA" id="ARBA00022989"/>
    </source>
</evidence>
<gene>
    <name evidence="7" type="ORF">NTEN_LOCUS3918</name>
</gene>
<keyword evidence="5" id="KW-1133">Transmembrane helix</keyword>
<comment type="subcellular location">
    <subcellularLocation>
        <location evidence="1">Cell membrane</location>
        <topology evidence="1">Multi-pass membrane protein</topology>
    </subcellularLocation>
</comment>
<keyword evidence="6" id="KW-0472">Membrane</keyword>
<evidence type="ECO:0000256" key="2">
    <source>
        <dbReference type="ARBA" id="ARBA00022448"/>
    </source>
</evidence>
<evidence type="ECO:0000256" key="4">
    <source>
        <dbReference type="ARBA" id="ARBA00022692"/>
    </source>
</evidence>
<dbReference type="OrthoDB" id="263957at2759"/>
<feature type="non-terminal residue" evidence="7">
    <location>
        <position position="1"/>
    </location>
</feature>
<name>A0A6H5G716_9HEMI</name>
<dbReference type="PANTHER" id="PTHR23516:SF1">
    <property type="entry name" value="MOLYBDATE-ANION TRANSPORTER"/>
    <property type="match status" value="1"/>
</dbReference>
<dbReference type="Proteomes" id="UP000479000">
    <property type="component" value="Unassembled WGS sequence"/>
</dbReference>
<protein>
    <submittedName>
        <fullName evidence="7">Uncharacterized protein</fullName>
    </submittedName>
</protein>
<evidence type="ECO:0000313" key="8">
    <source>
        <dbReference type="Proteomes" id="UP000479000"/>
    </source>
</evidence>
<keyword evidence="2" id="KW-0813">Transport</keyword>
<keyword evidence="3" id="KW-1003">Cell membrane</keyword>
<evidence type="ECO:0000256" key="6">
    <source>
        <dbReference type="ARBA" id="ARBA00023136"/>
    </source>
</evidence>
<keyword evidence="8" id="KW-1185">Reference proteome</keyword>
<evidence type="ECO:0000256" key="3">
    <source>
        <dbReference type="ARBA" id="ARBA00022475"/>
    </source>
</evidence>
<keyword evidence="4" id="KW-0812">Transmembrane</keyword>
<accession>A0A6H5G716</accession>
<sequence>MFLVYEVSVGIYYPAIGYLRSRSVPEEYRATLSNWLRVPMNVFTCLMITLNNGSDSEDVTGLKKFQFIFGL</sequence>
<evidence type="ECO:0000313" key="7">
    <source>
        <dbReference type="EMBL" id="CAA9997624.1"/>
    </source>
</evidence>
<reference evidence="7 8" key="1">
    <citation type="submission" date="2020-02" db="EMBL/GenBank/DDBJ databases">
        <authorList>
            <person name="Ferguson B K."/>
        </authorList>
    </citation>
    <scope>NUCLEOTIDE SEQUENCE [LARGE SCALE GENOMIC DNA]</scope>
</reference>
<dbReference type="InterPro" id="IPR008509">
    <property type="entry name" value="MOT2/MFSD5"/>
</dbReference>
<proteinExistence type="predicted"/>
<dbReference type="EMBL" id="CADCXU010005897">
    <property type="protein sequence ID" value="CAA9997624.1"/>
    <property type="molecule type" value="Genomic_DNA"/>
</dbReference>
<dbReference type="PANTHER" id="PTHR23516">
    <property type="entry name" value="SAM (S-ADENOSYL METHIONINE) TRANSPORTER"/>
    <property type="match status" value="1"/>
</dbReference>
<dbReference type="GO" id="GO:0005886">
    <property type="term" value="C:plasma membrane"/>
    <property type="evidence" value="ECO:0007669"/>
    <property type="project" value="UniProtKB-SubCell"/>
</dbReference>
<dbReference type="AlphaFoldDB" id="A0A6H5G716"/>
<organism evidence="7 8">
    <name type="scientific">Nesidiocoris tenuis</name>
    <dbReference type="NCBI Taxonomy" id="355587"/>
    <lineage>
        <taxon>Eukaryota</taxon>
        <taxon>Metazoa</taxon>
        <taxon>Ecdysozoa</taxon>
        <taxon>Arthropoda</taxon>
        <taxon>Hexapoda</taxon>
        <taxon>Insecta</taxon>
        <taxon>Pterygota</taxon>
        <taxon>Neoptera</taxon>
        <taxon>Paraneoptera</taxon>
        <taxon>Hemiptera</taxon>
        <taxon>Heteroptera</taxon>
        <taxon>Panheteroptera</taxon>
        <taxon>Cimicomorpha</taxon>
        <taxon>Miridae</taxon>
        <taxon>Dicyphina</taxon>
        <taxon>Nesidiocoris</taxon>
    </lineage>
</organism>
<feature type="non-terminal residue" evidence="7">
    <location>
        <position position="71"/>
    </location>
</feature>
<dbReference type="GO" id="GO:0015098">
    <property type="term" value="F:molybdate ion transmembrane transporter activity"/>
    <property type="evidence" value="ECO:0007669"/>
    <property type="project" value="InterPro"/>
</dbReference>